<sequence>MQTTILACWSALIGMALVRNYWKVPAAALIRIVYFVSLILLLAYLQKKQLWHDKTPPYWPSLDRKDSLILLPGSSFLDSDLWKEAFDIS</sequence>
<evidence type="ECO:0000313" key="2">
    <source>
        <dbReference type="EMBL" id="RYP04209.1"/>
    </source>
</evidence>
<gene>
    <name evidence="2" type="ORF">DL764_004599</name>
</gene>
<feature type="transmembrane region" description="Helical" evidence="1">
    <location>
        <begin position="28"/>
        <end position="45"/>
    </location>
</feature>
<comment type="caution">
    <text evidence="2">The sequence shown here is derived from an EMBL/GenBank/DDBJ whole genome shotgun (WGS) entry which is preliminary data.</text>
</comment>
<keyword evidence="1" id="KW-0472">Membrane</keyword>
<evidence type="ECO:0000313" key="3">
    <source>
        <dbReference type="Proteomes" id="UP000293360"/>
    </source>
</evidence>
<dbReference type="AlphaFoldDB" id="A0A4V1XAW9"/>
<protein>
    <submittedName>
        <fullName evidence="2">Uncharacterized protein</fullName>
    </submittedName>
</protein>
<accession>A0A4V1XAW9</accession>
<name>A0A4V1XAW9_9PEZI</name>
<dbReference type="Proteomes" id="UP000293360">
    <property type="component" value="Unassembled WGS sequence"/>
</dbReference>
<dbReference type="EMBL" id="QJNU01000220">
    <property type="protein sequence ID" value="RYP04209.1"/>
    <property type="molecule type" value="Genomic_DNA"/>
</dbReference>
<evidence type="ECO:0000256" key="1">
    <source>
        <dbReference type="SAM" id="Phobius"/>
    </source>
</evidence>
<keyword evidence="1" id="KW-1133">Transmembrane helix</keyword>
<keyword evidence="1" id="KW-0812">Transmembrane</keyword>
<organism evidence="2 3">
    <name type="scientific">Monosporascus ibericus</name>
    <dbReference type="NCBI Taxonomy" id="155417"/>
    <lineage>
        <taxon>Eukaryota</taxon>
        <taxon>Fungi</taxon>
        <taxon>Dikarya</taxon>
        <taxon>Ascomycota</taxon>
        <taxon>Pezizomycotina</taxon>
        <taxon>Sordariomycetes</taxon>
        <taxon>Xylariomycetidae</taxon>
        <taxon>Xylariales</taxon>
        <taxon>Xylariales incertae sedis</taxon>
        <taxon>Monosporascus</taxon>
    </lineage>
</organism>
<keyword evidence="3" id="KW-1185">Reference proteome</keyword>
<reference evidence="2 3" key="1">
    <citation type="submission" date="2018-06" db="EMBL/GenBank/DDBJ databases">
        <title>Complete Genomes of Monosporascus.</title>
        <authorList>
            <person name="Robinson A.J."/>
            <person name="Natvig D.O."/>
        </authorList>
    </citation>
    <scope>NUCLEOTIDE SEQUENCE [LARGE SCALE GENOMIC DNA]</scope>
    <source>
        <strain evidence="2 3">CBS 110550</strain>
    </source>
</reference>
<proteinExistence type="predicted"/>
<dbReference type="OrthoDB" id="5427664at2759"/>